<name>A0ABV6H5E2_9PAST</name>
<protein>
    <submittedName>
        <fullName evidence="2">Uncharacterized protein</fullName>
    </submittedName>
</protein>
<dbReference type="EMBL" id="JBHLWB010000010">
    <property type="protein sequence ID" value="MFC0309945.1"/>
    <property type="molecule type" value="Genomic_DNA"/>
</dbReference>
<gene>
    <name evidence="2" type="ORF">ACFFHK_09570</name>
</gene>
<comment type="caution">
    <text evidence="2">The sequence shown here is derived from an EMBL/GenBank/DDBJ whole genome shotgun (WGS) entry which is preliminary data.</text>
</comment>
<organism evidence="2 3">
    <name type="scientific">Gallibacterium trehalosifermentans</name>
    <dbReference type="NCBI Taxonomy" id="516935"/>
    <lineage>
        <taxon>Bacteria</taxon>
        <taxon>Pseudomonadati</taxon>
        <taxon>Pseudomonadota</taxon>
        <taxon>Gammaproteobacteria</taxon>
        <taxon>Pasteurellales</taxon>
        <taxon>Pasteurellaceae</taxon>
        <taxon>Gallibacterium</taxon>
    </lineage>
</organism>
<evidence type="ECO:0000313" key="2">
    <source>
        <dbReference type="EMBL" id="MFC0309945.1"/>
    </source>
</evidence>
<reference evidence="2 3" key="1">
    <citation type="submission" date="2024-09" db="EMBL/GenBank/DDBJ databases">
        <authorList>
            <person name="Sun Q."/>
            <person name="Mori K."/>
        </authorList>
    </citation>
    <scope>NUCLEOTIDE SEQUENCE [LARGE SCALE GENOMIC DNA]</scope>
    <source>
        <strain evidence="2 3">CCM 7539</strain>
    </source>
</reference>
<dbReference type="SUPFAM" id="SSF55486">
    <property type="entry name" value="Metalloproteases ('zincins'), catalytic domain"/>
    <property type="match status" value="1"/>
</dbReference>
<dbReference type="Proteomes" id="UP001589767">
    <property type="component" value="Unassembled WGS sequence"/>
</dbReference>
<keyword evidence="3" id="KW-1185">Reference proteome</keyword>
<sequence>MPANVNLLRKIQVIKVDSQTTLQHFKAVAGNNGFEISGENLQFSLQDGNLQIYQNNQLKAVIEEYQSVFDSVPQLTSNNTYSALNAPEIPVFEDALHQNVIETEVASVASGTMNSAVVLGSTAVVVGGGVAIGVSAGKSSSKDSTQAAASEPPAEPAVSTDPATTEPTTEPAVTEPTTTTPAETDSTTPADPASPATGTDTPVNPTPTENTSPAVEETPTSPEQPVSETPESEAPTTETTPEETPPAADPESIVSEQADDPAQHTGSTTAIASAANSTEPLPYFISVLNDYREGYLSNPAKWKGVGQPLNITYSFATVAKEMKSSGEVTLTGFQQFSARQQADITEALKVYGKYSNVHFTLMNGTATSNANSDIIFYLDDLTEGGRQQTPPGAMGYAYFGSNVHILSTAYGADDAFSKDKPYVLYQTRAVKLRPSGRRYKAQTA</sequence>
<evidence type="ECO:0000313" key="3">
    <source>
        <dbReference type="Proteomes" id="UP001589767"/>
    </source>
</evidence>
<dbReference type="InterPro" id="IPR024079">
    <property type="entry name" value="MetalloPept_cat_dom_sf"/>
</dbReference>
<feature type="region of interest" description="Disordered" evidence="1">
    <location>
        <begin position="136"/>
        <end position="252"/>
    </location>
</feature>
<dbReference type="Gene3D" id="3.40.390.10">
    <property type="entry name" value="Collagenase (Catalytic Domain)"/>
    <property type="match status" value="1"/>
</dbReference>
<feature type="compositionally biased region" description="Low complexity" evidence="1">
    <location>
        <begin position="227"/>
        <end position="239"/>
    </location>
</feature>
<proteinExistence type="predicted"/>
<feature type="compositionally biased region" description="Low complexity" evidence="1">
    <location>
        <begin position="147"/>
        <end position="193"/>
    </location>
</feature>
<evidence type="ECO:0000256" key="1">
    <source>
        <dbReference type="SAM" id="MobiDB-lite"/>
    </source>
</evidence>
<dbReference type="RefSeq" id="WP_382371864.1">
    <property type="nucleotide sequence ID" value="NZ_JBHLWB010000010.1"/>
</dbReference>
<accession>A0ABV6H5E2</accession>
<feature type="compositionally biased region" description="Polar residues" evidence="1">
    <location>
        <begin position="196"/>
        <end position="226"/>
    </location>
</feature>